<name>A0A485KXQ2_9STRA</name>
<dbReference type="EMBL" id="VJMH01005372">
    <property type="protein sequence ID" value="KAF0696743.1"/>
    <property type="molecule type" value="Genomic_DNA"/>
</dbReference>
<keyword evidence="4" id="KW-1185">Reference proteome</keyword>
<evidence type="ECO:0000259" key="1">
    <source>
        <dbReference type="PROSITE" id="PS50003"/>
    </source>
</evidence>
<gene>
    <name evidence="3" type="primary">Aste57867_12502</name>
    <name evidence="2" type="ORF">As57867_012456</name>
    <name evidence="3" type="ORF">ASTE57867_12502</name>
</gene>
<organism evidence="3 4">
    <name type="scientific">Aphanomyces stellatus</name>
    <dbReference type="NCBI Taxonomy" id="120398"/>
    <lineage>
        <taxon>Eukaryota</taxon>
        <taxon>Sar</taxon>
        <taxon>Stramenopiles</taxon>
        <taxon>Oomycota</taxon>
        <taxon>Saprolegniomycetes</taxon>
        <taxon>Saprolegniales</taxon>
        <taxon>Verrucalvaceae</taxon>
        <taxon>Aphanomyces</taxon>
    </lineage>
</organism>
<sequence length="433" mass="47386">MMTVGQNKALSVRDRIREMHALKLAPYPKTCVRETSVRVCRPTSAARSVSCCRAPKCTTLHLDLHGLYWHRQSLPTDLLVGAARDASSSRRFVLHIATKDPAVVLDTVVFEVETDNDATAWIDAIQTLVKWHARVPLDVPRKIQVVVDKTIPGASDAWTAVAAYLTLANIACDVTLSYDVVGFGRSLSTTSRYEGCLAVGSALTYHRLVNGLFQQDEARWRAIVPTLPLGVLDVATARAHELVYNVIKRKVLARDVVACHFNQEYLVLATSHVALGHTALDLASPSPMPAMPCLCVRPPAGQSASPDSNVHHQHHVELCSVYNAVDSAYKAWKGSLDGGDGLAHDGDGAETTPLLEGIDVRLPQHEAMAVHFFTPGSIWHRWQEHTQASDGAPMTRLELTLPLAWDVAIDGSPRRLVTGHVQLDCIPNLLHSY</sequence>
<reference evidence="3 4" key="1">
    <citation type="submission" date="2019-03" db="EMBL/GenBank/DDBJ databases">
        <authorList>
            <person name="Gaulin E."/>
            <person name="Dumas B."/>
        </authorList>
    </citation>
    <scope>NUCLEOTIDE SEQUENCE [LARGE SCALE GENOMIC DNA]</scope>
    <source>
        <strain evidence="3">CBS 568.67</strain>
    </source>
</reference>
<dbReference type="Proteomes" id="UP000332933">
    <property type="component" value="Unassembled WGS sequence"/>
</dbReference>
<dbReference type="PROSITE" id="PS50003">
    <property type="entry name" value="PH_DOMAIN"/>
    <property type="match status" value="1"/>
</dbReference>
<feature type="domain" description="PH" evidence="1">
    <location>
        <begin position="92"/>
        <end position="130"/>
    </location>
</feature>
<accession>A0A485KXQ2</accession>
<reference evidence="2" key="2">
    <citation type="submission" date="2019-06" db="EMBL/GenBank/DDBJ databases">
        <title>Genomics analysis of Aphanomyces spp. identifies a new class of oomycete effector associated with host adaptation.</title>
        <authorList>
            <person name="Gaulin E."/>
        </authorList>
    </citation>
    <scope>NUCLEOTIDE SEQUENCE</scope>
    <source>
        <strain evidence="2">CBS 578.67</strain>
    </source>
</reference>
<evidence type="ECO:0000313" key="2">
    <source>
        <dbReference type="EMBL" id="KAF0696743.1"/>
    </source>
</evidence>
<dbReference type="AlphaFoldDB" id="A0A485KXQ2"/>
<dbReference type="EMBL" id="CAADRA010005393">
    <property type="protein sequence ID" value="VFT89353.1"/>
    <property type="molecule type" value="Genomic_DNA"/>
</dbReference>
<proteinExistence type="predicted"/>
<evidence type="ECO:0000313" key="4">
    <source>
        <dbReference type="Proteomes" id="UP000332933"/>
    </source>
</evidence>
<protein>
    <submittedName>
        <fullName evidence="3">Aste57867_12502 protein</fullName>
    </submittedName>
</protein>
<dbReference type="InterPro" id="IPR001849">
    <property type="entry name" value="PH_domain"/>
</dbReference>
<evidence type="ECO:0000313" key="3">
    <source>
        <dbReference type="EMBL" id="VFT89353.1"/>
    </source>
</evidence>
<dbReference type="OrthoDB" id="61732at2759"/>